<dbReference type="SUPFAM" id="SSF56300">
    <property type="entry name" value="Metallo-dependent phosphatases"/>
    <property type="match status" value="1"/>
</dbReference>
<dbReference type="InterPro" id="IPR010572">
    <property type="entry name" value="Tail_dom"/>
</dbReference>
<dbReference type="EMBL" id="AEWT01000010">
    <property type="protein sequence ID" value="EGC69880.1"/>
    <property type="molecule type" value="Genomic_DNA"/>
</dbReference>
<gene>
    <name evidence="3" type="ORF">HMPREF9087_1268</name>
</gene>
<name>F0EII0_ENTCA</name>
<dbReference type="HOGENOM" id="CLU_337633_0_0_9"/>
<feature type="domain" description="Calcineurin-like phosphoesterase" evidence="1">
    <location>
        <begin position="494"/>
        <end position="779"/>
    </location>
</feature>
<dbReference type="InterPro" id="IPR007119">
    <property type="entry name" value="Phage_tail_spike_N"/>
</dbReference>
<evidence type="ECO:0000259" key="2">
    <source>
        <dbReference type="Pfam" id="PF06605"/>
    </source>
</evidence>
<dbReference type="InterPro" id="IPR029052">
    <property type="entry name" value="Metallo-depent_PP-like"/>
</dbReference>
<dbReference type="InterPro" id="IPR004843">
    <property type="entry name" value="Calcineurin-like_PHP"/>
</dbReference>
<dbReference type="NCBIfam" id="TIGR01665">
    <property type="entry name" value="put_anti_recept"/>
    <property type="match status" value="1"/>
</dbReference>
<proteinExistence type="predicted"/>
<evidence type="ECO:0000313" key="3">
    <source>
        <dbReference type="EMBL" id="EGC69880.1"/>
    </source>
</evidence>
<evidence type="ECO:0000313" key="4">
    <source>
        <dbReference type="Proteomes" id="UP000004835"/>
    </source>
</evidence>
<dbReference type="AlphaFoldDB" id="F0EII0"/>
<dbReference type="Pfam" id="PF00149">
    <property type="entry name" value="Metallophos"/>
    <property type="match status" value="1"/>
</dbReference>
<feature type="domain" description="Tail spike" evidence="2">
    <location>
        <begin position="112"/>
        <end position="355"/>
    </location>
</feature>
<dbReference type="Proteomes" id="UP000004835">
    <property type="component" value="Unassembled WGS sequence"/>
</dbReference>
<comment type="caution">
    <text evidence="3">The sequence shown here is derived from an EMBL/GenBank/DDBJ whole genome shotgun (WGS) entry which is preliminary data.</text>
</comment>
<dbReference type="Gene3D" id="3.60.21.10">
    <property type="match status" value="1"/>
</dbReference>
<evidence type="ECO:0000259" key="1">
    <source>
        <dbReference type="Pfam" id="PF00149"/>
    </source>
</evidence>
<protein>
    <submittedName>
        <fullName evidence="3">Phage minor structural protein, N-terminal domain protein</fullName>
    </submittedName>
</protein>
<accession>F0EII0</accession>
<dbReference type="Pfam" id="PF06605">
    <property type="entry name" value="Prophage_tail"/>
    <property type="match status" value="1"/>
</dbReference>
<reference evidence="3 4" key="1">
    <citation type="submission" date="2011-01" db="EMBL/GenBank/DDBJ databases">
        <authorList>
            <person name="Muzny D."/>
            <person name="Qin X."/>
            <person name="Deng J."/>
            <person name="Jiang H."/>
            <person name="Liu Y."/>
            <person name="Qu J."/>
            <person name="Song X.-Z."/>
            <person name="Zhang L."/>
            <person name="Thornton R."/>
            <person name="Coyle M."/>
            <person name="Francisco L."/>
            <person name="Jackson L."/>
            <person name="Javaid M."/>
            <person name="Korchina V."/>
            <person name="Kovar C."/>
            <person name="Mata R."/>
            <person name="Mathew T."/>
            <person name="Ngo R."/>
            <person name="Nguyen L."/>
            <person name="Nguyen N."/>
            <person name="Okwuonu G."/>
            <person name="Ongeri F."/>
            <person name="Pham C."/>
            <person name="Simmons D."/>
            <person name="Wilczek-Boney K."/>
            <person name="Hale W."/>
            <person name="Jakkamsetti A."/>
            <person name="Pham P."/>
            <person name="Ruth R."/>
            <person name="San Lucas F."/>
            <person name="Warren J."/>
            <person name="Zhang J."/>
            <person name="Zhao Z."/>
            <person name="Zhou C."/>
            <person name="Zhu D."/>
            <person name="Lee S."/>
            <person name="Bess C."/>
            <person name="Blankenburg K."/>
            <person name="Forbes L."/>
            <person name="Fu Q."/>
            <person name="Gubbala S."/>
            <person name="Hirani K."/>
            <person name="Jayaseelan J.C."/>
            <person name="Lara F."/>
            <person name="Munidasa M."/>
            <person name="Palculict T."/>
            <person name="Patil S."/>
            <person name="Pu L.-L."/>
            <person name="Saada N."/>
            <person name="Tang L."/>
            <person name="Weissenberger G."/>
            <person name="Zhu Y."/>
            <person name="Hemphill L."/>
            <person name="Shang Y."/>
            <person name="Youmans B."/>
            <person name="Ayvaz T."/>
            <person name="Ross M."/>
            <person name="Santibanez J."/>
            <person name="Aqrawi P."/>
            <person name="Gross S."/>
            <person name="Joshi V."/>
            <person name="Fowler G."/>
            <person name="Nazareth L."/>
            <person name="Reid J."/>
            <person name="Worley K."/>
            <person name="Petrosino J."/>
            <person name="Highlander S."/>
            <person name="Gibbs R."/>
        </authorList>
    </citation>
    <scope>NUCLEOTIDE SEQUENCE [LARGE SCALE GENOMIC DNA]</scope>
    <source>
        <strain evidence="3 4">ATCC 12755</strain>
    </source>
</reference>
<dbReference type="RefSeq" id="WP_005234013.1">
    <property type="nucleotide sequence ID" value="NZ_GL872323.1"/>
</dbReference>
<dbReference type="GO" id="GO:0016787">
    <property type="term" value="F:hydrolase activity"/>
    <property type="evidence" value="ECO:0007669"/>
    <property type="project" value="InterPro"/>
</dbReference>
<sequence length="845" mass="96242">MIYHIVNREFNSICMIDDEADNSVILTDDTHTYGITNGTLLNTFDCAIDKNHEDAGLIQVGTHIVFQDENGENICLTLMDTDEDEYTRTCHYEDLGMELINETPMIFPASFSQPVEYYVNREIYDSGWEIGLNELVDAKMKMEFTNNDTTLTRLQQICEMFKCEMYFTVEFQNLKVTKKRINIVKQIGVETNEVLNAGVDLITVGKHINVDNLKTALIVTGGSEFNNLVYNDGNYFTRIGESIIYDREANALWGRGHTTDTRDSGWVYGNYQSQSDDPAQMFAEGLAELKKINQPEATYTVEAIFSNTDFMVGDRVTIIDEEYNPALRISARILQKDISRTNPSNNGLVIGNVIELQSAISAKLRQLQNQINQKADNTITTEMIATEDGNLKNFEVKVYKGNADITANLENYQFYWKLTDKDGNLKTEWIEANKDAGNTVSVHLDDVRRDNQISCQVMYAENKFVQAIYFWNGLKKTASKIMRLQNENTVTIPFITDIHYATDTFIQEDLENYGRTDNHIKNVAELSHTIPLDCIVGGGDFVDGGTTKDTNVSNYKKVVSMFGLANCPFFLAKGNHDDNSWGDGRQGRGTTARNKVNQNYMASDPTSKSWHGNMSYTIKPSEMYEIITRPSTIWAINENPNDKNMYFYYDIPDKKVRVFLLNTNDIPYVFDTDGLVKYLTINVAGYRQAQLKWFAENLKSMPDDYTAVCFQHHQWGQWYATNSAYYPYNWESVEGILKAAKEGSSFTRKYTGNADFASDISITFDTPKNIAFLAHGHHHTDRITTKYGITNVSTSCSVSRPKKDQRDRPLGELEEDLWDVFVLDTMKKHVDIVRYGAGSDRSFGY</sequence>
<organism evidence="3 4">
    <name type="scientific">Enterococcus casseliflavus ATCC 12755</name>
    <dbReference type="NCBI Taxonomy" id="888066"/>
    <lineage>
        <taxon>Bacteria</taxon>
        <taxon>Bacillati</taxon>
        <taxon>Bacillota</taxon>
        <taxon>Bacilli</taxon>
        <taxon>Lactobacillales</taxon>
        <taxon>Enterococcaceae</taxon>
        <taxon>Enterococcus</taxon>
    </lineage>
</organism>